<feature type="region of interest" description="Disordered" evidence="1">
    <location>
        <begin position="389"/>
        <end position="570"/>
    </location>
</feature>
<feature type="compositionally biased region" description="Acidic residues" evidence="1">
    <location>
        <begin position="442"/>
        <end position="455"/>
    </location>
</feature>
<protein>
    <submittedName>
        <fullName evidence="2">Uncharacterized protein</fullName>
    </submittedName>
</protein>
<evidence type="ECO:0000256" key="1">
    <source>
        <dbReference type="SAM" id="MobiDB-lite"/>
    </source>
</evidence>
<feature type="compositionally biased region" description="Polar residues" evidence="1">
    <location>
        <begin position="519"/>
        <end position="531"/>
    </location>
</feature>
<reference evidence="3" key="1">
    <citation type="submission" date="2024-06" db="EMBL/GenBank/DDBJ databases">
        <title>Multi-omics analyses provide insights into the biosynthesis of the anticancer antibiotic pleurotin in Hohenbuehelia grisea.</title>
        <authorList>
            <person name="Weaver J.A."/>
            <person name="Alberti F."/>
        </authorList>
    </citation>
    <scope>NUCLEOTIDE SEQUENCE [LARGE SCALE GENOMIC DNA]</scope>
    <source>
        <strain evidence="3">T-177</strain>
    </source>
</reference>
<gene>
    <name evidence="2" type="ORF">HGRIS_009651</name>
</gene>
<proteinExistence type="predicted"/>
<comment type="caution">
    <text evidence="2">The sequence shown here is derived from an EMBL/GenBank/DDBJ whole genome shotgun (WGS) entry which is preliminary data.</text>
</comment>
<feature type="compositionally biased region" description="Pro residues" evidence="1">
    <location>
        <begin position="177"/>
        <end position="187"/>
    </location>
</feature>
<keyword evidence="3" id="KW-1185">Reference proteome</keyword>
<feature type="region of interest" description="Disordered" evidence="1">
    <location>
        <begin position="226"/>
        <end position="289"/>
    </location>
</feature>
<feature type="region of interest" description="Disordered" evidence="1">
    <location>
        <begin position="1"/>
        <end position="210"/>
    </location>
</feature>
<evidence type="ECO:0000313" key="2">
    <source>
        <dbReference type="EMBL" id="KAL0949605.1"/>
    </source>
</evidence>
<name>A0ABR3J2B4_9AGAR</name>
<feature type="region of interest" description="Disordered" evidence="1">
    <location>
        <begin position="299"/>
        <end position="318"/>
    </location>
</feature>
<feature type="compositionally biased region" description="Polar residues" evidence="1">
    <location>
        <begin position="245"/>
        <end position="262"/>
    </location>
</feature>
<sequence length="570" mass="60725">MALSTESHSTTTGQQSQPQKMQSFAPKPVSKKEQRALQPPMPPSVVPKAKKIQGNRRSSKPIINWLQRKLAGKAKPKLAENVSQQGVDGRLRERGKQTPSRTGQRVASSPVPPGGARQNGKLDVTPVKRKTISLNGDDDSRRYLPQTDDEDTGSLDGSSAWSPHSILEADDDASLRPIPPSIPPSPSPSRSSSSYLSDPRTFRSMAASTKPTTLLSIDLNGGGMAHIAQAPTTPSPINRLPHMRTASNATGPSLATGTSITFSALPPSPQSSRPSSLQAGGQSSAPQNGQITSVQAPLHTTHHPRNNPRPSSPPLDNASMLTLASSAYAIPGLRQVAIGASAPPSALGGGDSISQFGSLPYVDAESTSQFVLGDDERLDERDVDASVRALRPRSSRRGSWESEASRWSARVHQSPGTPSLARDRSLWTTNSIRTGALSGDNVDMDERSDDSGDEDGDKHTSPADDNELSHKPSLSALDKATPISSRRPTQEDYPADATTNDTEEGVQETPKEMVIPSVVFTQHTPERSNVTLDLFSDKAGEATPATPSREPKLTQSQSEIERASPKLPAP</sequence>
<dbReference type="EMBL" id="JASNQZ010000012">
    <property type="protein sequence ID" value="KAL0949605.1"/>
    <property type="molecule type" value="Genomic_DNA"/>
</dbReference>
<feature type="compositionally biased region" description="Low complexity" evidence="1">
    <location>
        <begin position="188"/>
        <end position="197"/>
    </location>
</feature>
<feature type="compositionally biased region" description="Basic and acidic residues" evidence="1">
    <location>
        <begin position="456"/>
        <end position="470"/>
    </location>
</feature>
<feature type="compositionally biased region" description="Basic residues" evidence="1">
    <location>
        <begin position="48"/>
        <end position="59"/>
    </location>
</feature>
<feature type="compositionally biased region" description="Polar residues" evidence="1">
    <location>
        <begin position="1"/>
        <end position="22"/>
    </location>
</feature>
<evidence type="ECO:0000313" key="3">
    <source>
        <dbReference type="Proteomes" id="UP001556367"/>
    </source>
</evidence>
<organism evidence="2 3">
    <name type="scientific">Hohenbuehelia grisea</name>
    <dbReference type="NCBI Taxonomy" id="104357"/>
    <lineage>
        <taxon>Eukaryota</taxon>
        <taxon>Fungi</taxon>
        <taxon>Dikarya</taxon>
        <taxon>Basidiomycota</taxon>
        <taxon>Agaricomycotina</taxon>
        <taxon>Agaricomycetes</taxon>
        <taxon>Agaricomycetidae</taxon>
        <taxon>Agaricales</taxon>
        <taxon>Pleurotineae</taxon>
        <taxon>Pleurotaceae</taxon>
        <taxon>Hohenbuehelia</taxon>
    </lineage>
</organism>
<feature type="compositionally biased region" description="Polar residues" evidence="1">
    <location>
        <begin position="97"/>
        <end position="107"/>
    </location>
</feature>
<feature type="compositionally biased region" description="Polar residues" evidence="1">
    <location>
        <begin position="280"/>
        <end position="289"/>
    </location>
</feature>
<dbReference type="Proteomes" id="UP001556367">
    <property type="component" value="Unassembled WGS sequence"/>
</dbReference>
<accession>A0ABR3J2B4</accession>
<feature type="compositionally biased region" description="Low complexity" evidence="1">
    <location>
        <begin position="270"/>
        <end position="279"/>
    </location>
</feature>